<keyword evidence="2" id="KW-1185">Reference proteome</keyword>
<dbReference type="EMBL" id="KV427696">
    <property type="protein sequence ID" value="KZT00127.1"/>
    <property type="molecule type" value="Genomic_DNA"/>
</dbReference>
<evidence type="ECO:0000313" key="2">
    <source>
        <dbReference type="Proteomes" id="UP000076871"/>
    </source>
</evidence>
<dbReference type="InterPro" id="IPR021109">
    <property type="entry name" value="Peptidase_aspartic_dom_sf"/>
</dbReference>
<gene>
    <name evidence="1" type="ORF">LAESUDRAFT_666838</name>
</gene>
<reference evidence="1 2" key="1">
    <citation type="journal article" date="2016" name="Mol. Biol. Evol.">
        <title>Comparative Genomics of Early-Diverging Mushroom-Forming Fungi Provides Insights into the Origins of Lignocellulose Decay Capabilities.</title>
        <authorList>
            <person name="Nagy L.G."/>
            <person name="Riley R."/>
            <person name="Tritt A."/>
            <person name="Adam C."/>
            <person name="Daum C."/>
            <person name="Floudas D."/>
            <person name="Sun H."/>
            <person name="Yadav J.S."/>
            <person name="Pangilinan J."/>
            <person name="Larsson K.H."/>
            <person name="Matsuura K."/>
            <person name="Barry K."/>
            <person name="Labutti K."/>
            <person name="Kuo R."/>
            <person name="Ohm R.A."/>
            <person name="Bhattacharya S.S."/>
            <person name="Shirouzu T."/>
            <person name="Yoshinaga Y."/>
            <person name="Martin F.M."/>
            <person name="Grigoriev I.V."/>
            <person name="Hibbett D.S."/>
        </authorList>
    </citation>
    <scope>NUCLEOTIDE SEQUENCE [LARGE SCALE GENOMIC DNA]</scope>
    <source>
        <strain evidence="1 2">93-53</strain>
    </source>
</reference>
<proteinExistence type="predicted"/>
<dbReference type="RefSeq" id="XP_040757867.1">
    <property type="nucleotide sequence ID" value="XM_040905271.1"/>
</dbReference>
<dbReference type="GeneID" id="63822301"/>
<dbReference type="OrthoDB" id="2801451at2759"/>
<dbReference type="InParanoid" id="A0A165B312"/>
<dbReference type="STRING" id="1314785.A0A165B312"/>
<dbReference type="AlphaFoldDB" id="A0A165B312"/>
<organism evidence="1 2">
    <name type="scientific">Laetiporus sulphureus 93-53</name>
    <dbReference type="NCBI Taxonomy" id="1314785"/>
    <lineage>
        <taxon>Eukaryota</taxon>
        <taxon>Fungi</taxon>
        <taxon>Dikarya</taxon>
        <taxon>Basidiomycota</taxon>
        <taxon>Agaricomycotina</taxon>
        <taxon>Agaricomycetes</taxon>
        <taxon>Polyporales</taxon>
        <taxon>Laetiporus</taxon>
    </lineage>
</organism>
<accession>A0A165B312</accession>
<evidence type="ECO:0000313" key="1">
    <source>
        <dbReference type="EMBL" id="KZT00127.1"/>
    </source>
</evidence>
<name>A0A165B312_9APHY</name>
<sequence>MPIEDKKDVPGLVGKILDLPVMVTVGELMQHALDLREHLKELITLKRVATTAWVEEVTDKDKGDKGEWSMYLTALKTMLLTKGSLPLWVVEPIIEDTLQCECILDQGAQICVMRQDVWQDLWAPLNPDGVILLETVNTSVTKTVEKLPCVHLHFRMVIIVVQVQVVQNAPFEILLGRPFFATSACDTHDFASGEQQITIMDPHSGERVVVPTKARTTQCRADLEQLDFQESMNWA</sequence>
<dbReference type="SUPFAM" id="SSF50630">
    <property type="entry name" value="Acid proteases"/>
    <property type="match status" value="1"/>
</dbReference>
<dbReference type="Gene3D" id="2.40.70.10">
    <property type="entry name" value="Acid Proteases"/>
    <property type="match status" value="1"/>
</dbReference>
<dbReference type="Proteomes" id="UP000076871">
    <property type="component" value="Unassembled WGS sequence"/>
</dbReference>
<protein>
    <submittedName>
        <fullName evidence="1">Uncharacterized protein</fullName>
    </submittedName>
</protein>